<evidence type="ECO:0000313" key="3">
    <source>
        <dbReference type="Proteomes" id="UP000813462"/>
    </source>
</evidence>
<dbReference type="EMBL" id="JAEACU010000001">
    <property type="protein sequence ID" value="KAH7545900.1"/>
    <property type="molecule type" value="Genomic_DNA"/>
</dbReference>
<reference evidence="2" key="1">
    <citation type="journal article" date="2021" name="Front. Plant Sci.">
        <title>Chromosome-Scale Genome Assembly for Chinese Sour Jujube and Insights Into Its Genome Evolution and Domestication Signature.</title>
        <authorList>
            <person name="Shen L.-Y."/>
            <person name="Luo H."/>
            <person name="Wang X.-L."/>
            <person name="Wang X.-M."/>
            <person name="Qiu X.-J."/>
            <person name="Liu H."/>
            <person name="Zhou S.-S."/>
            <person name="Jia K.-H."/>
            <person name="Nie S."/>
            <person name="Bao Y.-T."/>
            <person name="Zhang R.-G."/>
            <person name="Yun Q.-Z."/>
            <person name="Chai Y.-H."/>
            <person name="Lu J.-Y."/>
            <person name="Li Y."/>
            <person name="Zhao S.-W."/>
            <person name="Mao J.-F."/>
            <person name="Jia S.-G."/>
            <person name="Mao Y.-M."/>
        </authorList>
    </citation>
    <scope>NUCLEOTIDE SEQUENCE</scope>
    <source>
        <strain evidence="2">AT0</strain>
        <tissue evidence="2">Leaf</tissue>
    </source>
</reference>
<gene>
    <name evidence="2" type="ORF">FEM48_Zijuj01G0142800</name>
</gene>
<evidence type="ECO:0000256" key="1">
    <source>
        <dbReference type="SAM" id="SignalP"/>
    </source>
</evidence>
<dbReference type="Proteomes" id="UP000813462">
    <property type="component" value="Unassembled WGS sequence"/>
</dbReference>
<evidence type="ECO:0000313" key="2">
    <source>
        <dbReference type="EMBL" id="KAH7545900.1"/>
    </source>
</evidence>
<accession>A0A978W1R6</accession>
<feature type="signal peptide" evidence="1">
    <location>
        <begin position="1"/>
        <end position="21"/>
    </location>
</feature>
<proteinExistence type="predicted"/>
<sequence>MIAPMVKVSFHFLSTLHLVNTNHAPPPTHPGQPVELDVNEWDEGVSVLTYSFKIVINTYFYVPSMEGCQVVLGVQWLQILKAIKIDYSKLTMPFNMRGQRHVLKGFTQGPPKKFYESELHSLEGDEYVLMHIAGNYEDTDLPTDIEELLSEFQQVFSKLSELPP</sequence>
<feature type="chain" id="PRO_5037386748" evidence="1">
    <location>
        <begin position="22"/>
        <end position="164"/>
    </location>
</feature>
<comment type="caution">
    <text evidence="2">The sequence shown here is derived from an EMBL/GenBank/DDBJ whole genome shotgun (WGS) entry which is preliminary data.</text>
</comment>
<name>A0A978W1R6_ZIZJJ</name>
<dbReference type="AlphaFoldDB" id="A0A978W1R6"/>
<keyword evidence="1" id="KW-0732">Signal</keyword>
<organism evidence="2 3">
    <name type="scientific">Ziziphus jujuba var. spinosa</name>
    <dbReference type="NCBI Taxonomy" id="714518"/>
    <lineage>
        <taxon>Eukaryota</taxon>
        <taxon>Viridiplantae</taxon>
        <taxon>Streptophyta</taxon>
        <taxon>Embryophyta</taxon>
        <taxon>Tracheophyta</taxon>
        <taxon>Spermatophyta</taxon>
        <taxon>Magnoliopsida</taxon>
        <taxon>eudicotyledons</taxon>
        <taxon>Gunneridae</taxon>
        <taxon>Pentapetalae</taxon>
        <taxon>rosids</taxon>
        <taxon>fabids</taxon>
        <taxon>Rosales</taxon>
        <taxon>Rhamnaceae</taxon>
        <taxon>Paliureae</taxon>
        <taxon>Ziziphus</taxon>
    </lineage>
</organism>
<protein>
    <submittedName>
        <fullName evidence="2">Uncharacterized protein</fullName>
    </submittedName>
</protein>